<comment type="caution">
    <text evidence="12">The sequence shown here is derived from an EMBL/GenBank/DDBJ whole genome shotgun (WGS) entry which is preliminary data.</text>
</comment>
<proteinExistence type="predicted"/>
<keyword evidence="7 12" id="KW-0418">Kinase</keyword>
<comment type="function">
    <text evidence="3">Catalyzes the phosphorylation of hydroxymethylpyrimidine phosphate (HMP-P) to HMP-PP, and of HMP to HMP-P.</text>
</comment>
<evidence type="ECO:0000256" key="1">
    <source>
        <dbReference type="ARBA" id="ARBA00000151"/>
    </source>
</evidence>
<dbReference type="PANTHER" id="PTHR20858">
    <property type="entry name" value="PHOSPHOMETHYLPYRIMIDINE KINASE"/>
    <property type="match status" value="1"/>
</dbReference>
<keyword evidence="8" id="KW-0067">ATP-binding</keyword>
<comment type="pathway">
    <text evidence="4">Cofactor biosynthesis; thiamine diphosphate biosynthesis; 4-amino-2-methyl-5-diphosphomethylpyrimidine from 5-amino-1-(5-phospho-D-ribosyl)imidazole: step 3/3.</text>
</comment>
<dbReference type="Proteomes" id="UP000272015">
    <property type="component" value="Unassembled WGS sequence"/>
</dbReference>
<feature type="domain" description="Thiaminase-2/PQQC" evidence="10">
    <location>
        <begin position="303"/>
        <end position="486"/>
    </location>
</feature>
<evidence type="ECO:0000256" key="4">
    <source>
        <dbReference type="ARBA" id="ARBA00004769"/>
    </source>
</evidence>
<dbReference type="GO" id="GO:0009228">
    <property type="term" value="P:thiamine biosynthetic process"/>
    <property type="evidence" value="ECO:0007669"/>
    <property type="project" value="UniProtKB-KW"/>
</dbReference>
<dbReference type="AlphaFoldDB" id="A0A3A5MTD2"/>
<evidence type="ECO:0000259" key="10">
    <source>
        <dbReference type="Pfam" id="PF03070"/>
    </source>
</evidence>
<protein>
    <submittedName>
        <fullName evidence="12">Bifunctional hydroxymethylpyrimidine kinase/phosphomethylpyrimidine kinase</fullName>
    </submittedName>
</protein>
<evidence type="ECO:0000256" key="6">
    <source>
        <dbReference type="ARBA" id="ARBA00022741"/>
    </source>
</evidence>
<keyword evidence="6" id="KW-0547">Nucleotide-binding</keyword>
<dbReference type="Pfam" id="PF03070">
    <property type="entry name" value="TENA_THI-4"/>
    <property type="match status" value="1"/>
</dbReference>
<dbReference type="GO" id="GO:0005829">
    <property type="term" value="C:cytosol"/>
    <property type="evidence" value="ECO:0007669"/>
    <property type="project" value="TreeGrafter"/>
</dbReference>
<dbReference type="Gene3D" id="1.20.910.10">
    <property type="entry name" value="Heme oxygenase-like"/>
    <property type="match status" value="1"/>
</dbReference>
<dbReference type="GO" id="GO:0008972">
    <property type="term" value="F:phosphomethylpyrimidine kinase activity"/>
    <property type="evidence" value="ECO:0007669"/>
    <property type="project" value="UniProtKB-EC"/>
</dbReference>
<evidence type="ECO:0000256" key="3">
    <source>
        <dbReference type="ARBA" id="ARBA00003848"/>
    </source>
</evidence>
<evidence type="ECO:0000313" key="13">
    <source>
        <dbReference type="Proteomes" id="UP000272015"/>
    </source>
</evidence>
<evidence type="ECO:0000259" key="11">
    <source>
        <dbReference type="Pfam" id="PF08543"/>
    </source>
</evidence>
<dbReference type="CDD" id="cd19365">
    <property type="entry name" value="TenA_C-like"/>
    <property type="match status" value="1"/>
</dbReference>
<keyword evidence="5" id="KW-0808">Transferase</keyword>
<sequence length="497" mass="52894">MSRIVNVLSIAGTDPTGGAGIQADLKSVSATGGYGMAVVTALVAQNTRGVRSIHLPPVDFLREQLDSVSDDVTIDAVKIGMLSNLAVIDVVADWLDRVRPPIVVLDPVMVATSGDRLLDAAEEGLRALLTRVHIVTPNLPELAVLVDAPVASDWAGALAQGRRLAKEYVVRVLVKGGHLGGSASPDALIEPGGRMVEFAADRIDTVNTHGTGCSLSSALATLQAQLGDWEQAVRSAKSWLTDSLRHSDELQVGQGHGPVHHFAALWRGDGLPAALLPAVTPHLLRDDWWHGIADLRTQVDDLEFIRGLSDGTLPESAFSYYLAQDALYLRDYSRALARASQLAPTLSEQSFWAVSAHGSLAVEMELHRDWLGADLAAPEPNPVTSNYLNHLLAVAGGSSYGALVAALLPCFWIYQDVGERLAAANHPGHPFTAWLSTYADPAFAESTRQAIEIVEAAALLAGHVERGRMWEAFRASAAHEVAFFAMGTAPVAVPVNG</sequence>
<dbReference type="PANTHER" id="PTHR20858:SF17">
    <property type="entry name" value="HYDROXYMETHYLPYRIMIDINE_PHOSPHOMETHYLPYRIMIDINE KINASE THI20-RELATED"/>
    <property type="match status" value="1"/>
</dbReference>
<dbReference type="InterPro" id="IPR004305">
    <property type="entry name" value="Thiaminase-2/PQQC"/>
</dbReference>
<comment type="catalytic activity">
    <reaction evidence="1">
        <text>4-amino-5-hydroxymethyl-2-methylpyrimidine + ATP = 4-amino-2-methyl-5-(phosphooxymethyl)pyrimidine + ADP + H(+)</text>
        <dbReference type="Rhea" id="RHEA:23096"/>
        <dbReference type="ChEBI" id="CHEBI:15378"/>
        <dbReference type="ChEBI" id="CHEBI:16892"/>
        <dbReference type="ChEBI" id="CHEBI:30616"/>
        <dbReference type="ChEBI" id="CHEBI:58354"/>
        <dbReference type="ChEBI" id="CHEBI:456216"/>
        <dbReference type="EC" id="2.7.1.49"/>
    </reaction>
</comment>
<evidence type="ECO:0000256" key="5">
    <source>
        <dbReference type="ARBA" id="ARBA00022679"/>
    </source>
</evidence>
<dbReference type="SUPFAM" id="SSF48613">
    <property type="entry name" value="Heme oxygenase-like"/>
    <property type="match status" value="1"/>
</dbReference>
<evidence type="ECO:0000256" key="7">
    <source>
        <dbReference type="ARBA" id="ARBA00022777"/>
    </source>
</evidence>
<dbReference type="InterPro" id="IPR029056">
    <property type="entry name" value="Ribokinase-like"/>
</dbReference>
<dbReference type="EMBL" id="QZVS01000082">
    <property type="protein sequence ID" value="RJT88484.1"/>
    <property type="molecule type" value="Genomic_DNA"/>
</dbReference>
<evidence type="ECO:0000256" key="9">
    <source>
        <dbReference type="ARBA" id="ARBA00022977"/>
    </source>
</evidence>
<organism evidence="12 13">
    <name type="scientific">Cryobacterium melibiosiphilum</name>
    <dbReference type="NCBI Taxonomy" id="995039"/>
    <lineage>
        <taxon>Bacteria</taxon>
        <taxon>Bacillati</taxon>
        <taxon>Actinomycetota</taxon>
        <taxon>Actinomycetes</taxon>
        <taxon>Micrococcales</taxon>
        <taxon>Microbacteriaceae</taxon>
        <taxon>Cryobacterium</taxon>
    </lineage>
</organism>
<evidence type="ECO:0000256" key="8">
    <source>
        <dbReference type="ARBA" id="ARBA00022840"/>
    </source>
</evidence>
<evidence type="ECO:0000256" key="2">
    <source>
        <dbReference type="ARBA" id="ARBA00000565"/>
    </source>
</evidence>
<dbReference type="InterPro" id="IPR016084">
    <property type="entry name" value="Haem_Oase-like_multi-hlx"/>
</dbReference>
<dbReference type="InterPro" id="IPR013749">
    <property type="entry name" value="PM/HMP-P_kinase-1"/>
</dbReference>
<gene>
    <name evidence="12" type="ORF">D6T64_10115</name>
</gene>
<dbReference type="GO" id="GO:0008902">
    <property type="term" value="F:hydroxymethylpyrimidine kinase activity"/>
    <property type="evidence" value="ECO:0007669"/>
    <property type="project" value="UniProtKB-EC"/>
</dbReference>
<dbReference type="UniPathway" id="UPA00060">
    <property type="reaction ID" value="UER00138"/>
</dbReference>
<dbReference type="Pfam" id="PF08543">
    <property type="entry name" value="Phos_pyr_kin"/>
    <property type="match status" value="1"/>
</dbReference>
<dbReference type="NCBIfam" id="NF011301">
    <property type="entry name" value="PRK14713.1"/>
    <property type="match status" value="1"/>
</dbReference>
<dbReference type="NCBIfam" id="TIGR00097">
    <property type="entry name" value="HMP-P_kinase"/>
    <property type="match status" value="1"/>
</dbReference>
<dbReference type="InterPro" id="IPR004399">
    <property type="entry name" value="HMP/HMP-P_kinase_dom"/>
</dbReference>
<keyword evidence="9" id="KW-0784">Thiamine biosynthesis</keyword>
<comment type="catalytic activity">
    <reaction evidence="2">
        <text>4-amino-2-methyl-5-(phosphooxymethyl)pyrimidine + ATP = 4-amino-2-methyl-5-(diphosphooxymethyl)pyrimidine + ADP</text>
        <dbReference type="Rhea" id="RHEA:19893"/>
        <dbReference type="ChEBI" id="CHEBI:30616"/>
        <dbReference type="ChEBI" id="CHEBI:57841"/>
        <dbReference type="ChEBI" id="CHEBI:58354"/>
        <dbReference type="ChEBI" id="CHEBI:456216"/>
        <dbReference type="EC" id="2.7.4.7"/>
    </reaction>
</comment>
<dbReference type="RefSeq" id="WP_119974555.1">
    <property type="nucleotide sequence ID" value="NZ_JBHSQA010000001.1"/>
</dbReference>
<reference evidence="12 13" key="1">
    <citation type="submission" date="2018-09" db="EMBL/GenBank/DDBJ databases">
        <title>Novel species of Cryobacterium.</title>
        <authorList>
            <person name="Liu Q."/>
            <person name="Xin Y.-H."/>
        </authorList>
    </citation>
    <scope>NUCLEOTIDE SEQUENCE [LARGE SCALE GENOMIC DNA]</scope>
    <source>
        <strain evidence="12 13">Hh39</strain>
    </source>
</reference>
<name>A0A3A5MTD2_9MICO</name>
<dbReference type="CDD" id="cd01169">
    <property type="entry name" value="HMPP_kinase"/>
    <property type="match status" value="1"/>
</dbReference>
<dbReference type="GO" id="GO:0009229">
    <property type="term" value="P:thiamine diphosphate biosynthetic process"/>
    <property type="evidence" value="ECO:0007669"/>
    <property type="project" value="UniProtKB-UniPathway"/>
</dbReference>
<dbReference type="FunFam" id="3.40.1190.20:FF:000003">
    <property type="entry name" value="Phosphomethylpyrimidine kinase ThiD"/>
    <property type="match status" value="1"/>
</dbReference>
<accession>A0A3A5MTD2</accession>
<dbReference type="SUPFAM" id="SSF53613">
    <property type="entry name" value="Ribokinase-like"/>
    <property type="match status" value="1"/>
</dbReference>
<dbReference type="Gene3D" id="3.40.1190.20">
    <property type="match status" value="1"/>
</dbReference>
<evidence type="ECO:0000313" key="12">
    <source>
        <dbReference type="EMBL" id="RJT88484.1"/>
    </source>
</evidence>
<dbReference type="GO" id="GO:0005524">
    <property type="term" value="F:ATP binding"/>
    <property type="evidence" value="ECO:0007669"/>
    <property type="project" value="UniProtKB-KW"/>
</dbReference>
<feature type="domain" description="Pyridoxamine kinase/Phosphomethylpyrimidine kinase" evidence="11">
    <location>
        <begin position="14"/>
        <end position="260"/>
    </location>
</feature>
<keyword evidence="13" id="KW-1185">Reference proteome</keyword>
<dbReference type="OrthoDB" id="34166at2"/>